<accession>A0A7J0BMA9</accession>
<dbReference type="UniPathway" id="UPA00286"/>
<evidence type="ECO:0000256" key="6">
    <source>
        <dbReference type="ARBA" id="ARBA00022841"/>
    </source>
</evidence>
<dbReference type="Pfam" id="PF16822">
    <property type="entry name" value="ALGX"/>
    <property type="match status" value="1"/>
</dbReference>
<comment type="subcellular location">
    <subcellularLocation>
        <location evidence="1">Periplasm</location>
    </subcellularLocation>
</comment>
<dbReference type="GO" id="GO:0016740">
    <property type="term" value="F:transferase activity"/>
    <property type="evidence" value="ECO:0007669"/>
    <property type="project" value="UniProtKB-KW"/>
</dbReference>
<feature type="region of interest" description="Disordered" evidence="7">
    <location>
        <begin position="395"/>
        <end position="458"/>
    </location>
</feature>
<dbReference type="GO" id="GO:0042597">
    <property type="term" value="C:periplasmic space"/>
    <property type="evidence" value="ECO:0007669"/>
    <property type="project" value="UniProtKB-SubCell"/>
</dbReference>
<name>A0A7J0BMA9_9BACT</name>
<feature type="compositionally biased region" description="Polar residues" evidence="7">
    <location>
        <begin position="398"/>
        <end position="433"/>
    </location>
</feature>
<evidence type="ECO:0000256" key="3">
    <source>
        <dbReference type="ARBA" id="ARBA00022679"/>
    </source>
</evidence>
<gene>
    <name evidence="10" type="ORF">DSM101010T_31810</name>
</gene>
<keyword evidence="3" id="KW-0808">Transferase</keyword>
<evidence type="ECO:0000256" key="1">
    <source>
        <dbReference type="ARBA" id="ARBA00004418"/>
    </source>
</evidence>
<keyword evidence="11" id="KW-1185">Reference proteome</keyword>
<dbReference type="RefSeq" id="WP_174406471.1">
    <property type="nucleotide sequence ID" value="NZ_BLVO01000016.1"/>
</dbReference>
<evidence type="ECO:0000256" key="4">
    <source>
        <dbReference type="ARBA" id="ARBA00022729"/>
    </source>
</evidence>
<evidence type="ECO:0000256" key="5">
    <source>
        <dbReference type="ARBA" id="ARBA00022764"/>
    </source>
</evidence>
<evidence type="ECO:0000256" key="7">
    <source>
        <dbReference type="SAM" id="MobiDB-lite"/>
    </source>
</evidence>
<dbReference type="GO" id="GO:0042121">
    <property type="term" value="P:alginic acid biosynthetic process"/>
    <property type="evidence" value="ECO:0007669"/>
    <property type="project" value="UniProtKB-UniPathway"/>
</dbReference>
<evidence type="ECO:0000313" key="11">
    <source>
        <dbReference type="Proteomes" id="UP000503840"/>
    </source>
</evidence>
<sequence>MFIRIIMALVAALMLVQSVALYGLTSANGLAYMLGIAFMVLLFVPKRAAFSALGSFFVATLLIWGAVVGFGLLGKQGNSPDRILAAYDMVLDTRMYKADVDIAMTQASGDLGVITSDPLVPRMPREIAFRTDALGFRNSSPLRPDDTVLVGGAFIQGSGNTQSDTLASVLGEEFGMSAYSLGAPGDLYAYATRIQAFANDHKGPVYLFLSEGEDFGHYSKTLRPLLHRYVRLMETTAMAKFCIMQLESLRAAESASAVSTLPLENIRIAFSQANISETRKPQCAAGEVFPVLIASLKDSVDGIFFIPTKYRVYAPLLETADASTLPSADWDFLKAACDAAKIPCYNLTEPLQAEARNTWEKSRDLLWWPDDTHWNRNGVTVAAHTIAALQKPEEFGQPLSNGQNDVQGAVQNVSQNATQNATQSDVGNTQSASPAPSGGQDAQPAAGAQKPEEAKATQ</sequence>
<reference evidence="10 11" key="1">
    <citation type="submission" date="2020-05" db="EMBL/GenBank/DDBJ databases">
        <title>Draft genome sequence of Desulfovibrio sp. strain HN2T.</title>
        <authorList>
            <person name="Ueno A."/>
            <person name="Tamazawa S."/>
            <person name="Tamamura S."/>
            <person name="Murakami T."/>
            <person name="Kiyama T."/>
            <person name="Inomata H."/>
            <person name="Amano Y."/>
            <person name="Miyakawa K."/>
            <person name="Tamaki H."/>
            <person name="Naganuma T."/>
            <person name="Kaneko K."/>
        </authorList>
    </citation>
    <scope>NUCLEOTIDE SEQUENCE [LARGE SCALE GENOMIC DNA]</scope>
    <source>
        <strain evidence="10 11">HN2</strain>
    </source>
</reference>
<feature type="domain" description="AlgX/AlgJ SGNH hydrolase-like" evidence="9">
    <location>
        <begin position="305"/>
        <end position="419"/>
    </location>
</feature>
<comment type="caution">
    <text evidence="10">The sequence shown here is derived from an EMBL/GenBank/DDBJ whole genome shotgun (WGS) entry which is preliminary data.</text>
</comment>
<evidence type="ECO:0000256" key="2">
    <source>
        <dbReference type="ARBA" id="ARBA00005182"/>
    </source>
</evidence>
<keyword evidence="8" id="KW-1133">Transmembrane helix</keyword>
<keyword evidence="8" id="KW-0472">Membrane</keyword>
<evidence type="ECO:0000259" key="9">
    <source>
        <dbReference type="Pfam" id="PF16822"/>
    </source>
</evidence>
<keyword evidence="8" id="KW-0812">Transmembrane</keyword>
<feature type="transmembrane region" description="Helical" evidence="8">
    <location>
        <begin position="30"/>
        <end position="45"/>
    </location>
</feature>
<organism evidence="10 11">
    <name type="scientific">Desulfovibrio subterraneus</name>
    <dbReference type="NCBI Taxonomy" id="2718620"/>
    <lineage>
        <taxon>Bacteria</taxon>
        <taxon>Pseudomonadati</taxon>
        <taxon>Thermodesulfobacteriota</taxon>
        <taxon>Desulfovibrionia</taxon>
        <taxon>Desulfovibrionales</taxon>
        <taxon>Desulfovibrionaceae</taxon>
        <taxon>Desulfovibrio</taxon>
    </lineage>
</organism>
<comment type="pathway">
    <text evidence="2">Glycan biosynthesis; alginate biosynthesis.</text>
</comment>
<feature type="compositionally biased region" description="Low complexity" evidence="7">
    <location>
        <begin position="434"/>
        <end position="449"/>
    </location>
</feature>
<dbReference type="AlphaFoldDB" id="A0A7J0BMA9"/>
<evidence type="ECO:0000313" key="10">
    <source>
        <dbReference type="EMBL" id="GFM34816.1"/>
    </source>
</evidence>
<protein>
    <recommendedName>
        <fullName evidence="9">AlgX/AlgJ SGNH hydrolase-like domain-containing protein</fullName>
    </recommendedName>
</protein>
<evidence type="ECO:0000256" key="8">
    <source>
        <dbReference type="SAM" id="Phobius"/>
    </source>
</evidence>
<keyword evidence="6" id="KW-0016">Alginate biosynthesis</keyword>
<proteinExistence type="predicted"/>
<dbReference type="EMBL" id="BLVO01000016">
    <property type="protein sequence ID" value="GFM34816.1"/>
    <property type="molecule type" value="Genomic_DNA"/>
</dbReference>
<dbReference type="InterPro" id="IPR031811">
    <property type="entry name" value="ALGX/ALGJ_SGNH-like"/>
</dbReference>
<dbReference type="Proteomes" id="UP000503840">
    <property type="component" value="Unassembled WGS sequence"/>
</dbReference>
<keyword evidence="5" id="KW-0574">Periplasm</keyword>
<feature type="transmembrane region" description="Helical" evidence="8">
    <location>
        <begin position="52"/>
        <end position="73"/>
    </location>
</feature>
<keyword evidence="4" id="KW-0732">Signal</keyword>